<proteinExistence type="inferred from homology"/>
<dbReference type="Gene3D" id="1.20.58.360">
    <property type="entry name" value="Shigella T3SS effector IpaH defines"/>
    <property type="match status" value="1"/>
</dbReference>
<dbReference type="eggNOG" id="COG4886">
    <property type="taxonomic scope" value="Bacteria"/>
</dbReference>
<keyword evidence="5" id="KW-0843">Virulence</keyword>
<dbReference type="Pfam" id="PF14496">
    <property type="entry name" value="NEL"/>
    <property type="match status" value="1"/>
</dbReference>
<keyword evidence="6" id="KW-0964">Secreted</keyword>
<evidence type="ECO:0000313" key="8">
    <source>
        <dbReference type="EMBL" id="AKV08409.1"/>
    </source>
</evidence>
<evidence type="ECO:0000256" key="4">
    <source>
        <dbReference type="ARBA" id="ARBA00022737"/>
    </source>
</evidence>
<keyword evidence="4" id="KW-0677">Repeat</keyword>
<evidence type="ECO:0000256" key="3">
    <source>
        <dbReference type="ARBA" id="ARBA00022614"/>
    </source>
</evidence>
<dbReference type="GO" id="GO:0005737">
    <property type="term" value="C:cytoplasm"/>
    <property type="evidence" value="ECO:0007669"/>
    <property type="project" value="TreeGrafter"/>
</dbReference>
<dbReference type="Proteomes" id="UP000017175">
    <property type="component" value="Chromosome"/>
</dbReference>
<dbReference type="OrthoDB" id="1467561at2"/>
<dbReference type="SUPFAM" id="SSF52058">
    <property type="entry name" value="L domain-like"/>
    <property type="match status" value="1"/>
</dbReference>
<dbReference type="InterPro" id="IPR046673">
    <property type="entry name" value="ToxA_N"/>
</dbReference>
<dbReference type="SMART" id="SM00369">
    <property type="entry name" value="LRR_TYP"/>
    <property type="match status" value="4"/>
</dbReference>
<evidence type="ECO:0000256" key="5">
    <source>
        <dbReference type="ARBA" id="ARBA00023026"/>
    </source>
</evidence>
<dbReference type="InterPro" id="IPR029487">
    <property type="entry name" value="NEL_dom"/>
</dbReference>
<dbReference type="PANTHER" id="PTHR48051:SF1">
    <property type="entry name" value="RAS SUPPRESSOR PROTEIN 1"/>
    <property type="match status" value="1"/>
</dbReference>
<gene>
    <name evidence="8" type="ORF">B723_19210</name>
</gene>
<comment type="caution">
    <text evidence="6">Lacks conserved residue(s) required for the propagation of feature annotation.</text>
</comment>
<dbReference type="PANTHER" id="PTHR48051">
    <property type="match status" value="1"/>
</dbReference>
<dbReference type="InterPro" id="IPR050216">
    <property type="entry name" value="LRR_domain-containing"/>
</dbReference>
<name>A0A0K1QRK6_PSEFL</name>
<dbReference type="InterPro" id="IPR003591">
    <property type="entry name" value="Leu-rich_rpt_typical-subtyp"/>
</dbReference>
<protein>
    <recommendedName>
        <fullName evidence="2">RING-type E3 ubiquitin transferase</fullName>
        <ecNumber evidence="2">2.3.2.27</ecNumber>
    </recommendedName>
</protein>
<dbReference type="GO" id="GO:0005576">
    <property type="term" value="C:extracellular region"/>
    <property type="evidence" value="ECO:0007669"/>
    <property type="project" value="UniProtKB-UniRule"/>
</dbReference>
<evidence type="ECO:0000313" key="9">
    <source>
        <dbReference type="Proteomes" id="UP000017175"/>
    </source>
</evidence>
<keyword evidence="3" id="KW-0433">Leucine-rich repeat</keyword>
<evidence type="ECO:0000256" key="1">
    <source>
        <dbReference type="ARBA" id="ARBA00000900"/>
    </source>
</evidence>
<dbReference type="GO" id="GO:0016567">
    <property type="term" value="P:protein ubiquitination"/>
    <property type="evidence" value="ECO:0007669"/>
    <property type="project" value="InterPro"/>
</dbReference>
<comment type="catalytic activity">
    <reaction evidence="1">
        <text>S-ubiquitinyl-[E2 ubiquitin-conjugating enzyme]-L-cysteine + [acceptor protein]-L-lysine = [E2 ubiquitin-conjugating enzyme]-L-cysteine + N(6)-ubiquitinyl-[acceptor protein]-L-lysine.</text>
        <dbReference type="EC" id="2.3.2.27"/>
    </reaction>
</comment>
<feature type="domain" description="NEL" evidence="7">
    <location>
        <begin position="1318"/>
        <end position="1617"/>
    </location>
</feature>
<comment type="similarity">
    <text evidence="6">Belongs to the LRR-containing bacterial E3 ligase family.</text>
</comment>
<accession>A0A0K1QRK6</accession>
<dbReference type="EMBL" id="CP010945">
    <property type="protein sequence ID" value="AKV08409.1"/>
    <property type="molecule type" value="Genomic_DNA"/>
</dbReference>
<dbReference type="Gene3D" id="3.80.10.10">
    <property type="entry name" value="Ribonuclease Inhibitor"/>
    <property type="match status" value="1"/>
</dbReference>
<evidence type="ECO:0000256" key="6">
    <source>
        <dbReference type="PROSITE-ProRule" id="PRU01398"/>
    </source>
</evidence>
<dbReference type="EC" id="2.3.2.27" evidence="2"/>
<dbReference type="RefSeq" id="WP_031318972.1">
    <property type="nucleotide sequence ID" value="NZ_CP010945.1"/>
</dbReference>
<keyword evidence="6" id="KW-0833">Ubl conjugation pathway</keyword>
<evidence type="ECO:0000259" key="7">
    <source>
        <dbReference type="PROSITE" id="PS52053"/>
    </source>
</evidence>
<reference evidence="8 9" key="1">
    <citation type="journal article" date="2012" name="J. Bacteriol.">
        <title>Draft genome sequence of the cyanide-utilizing bacterium Pseudomonas fluorescens strain NCIMB 11764.</title>
        <authorList>
            <person name="Vilo C.A."/>
            <person name="Benedik M.J."/>
            <person name="Kunz D.A."/>
            <person name="Dong Q."/>
        </authorList>
    </citation>
    <scope>NUCLEOTIDE SEQUENCE [LARGE SCALE GENOMIC DNA]</scope>
    <source>
        <strain evidence="8 9">NCIMB 11764</strain>
    </source>
</reference>
<dbReference type="GO" id="GO:0061630">
    <property type="term" value="F:ubiquitin protein ligase activity"/>
    <property type="evidence" value="ECO:0007669"/>
    <property type="project" value="UniProtKB-EC"/>
</dbReference>
<sequence length="1621" mass="179339">MSSLPANPNIPVLTPDQQGVFFDLIKSNTPGWLLTASSQLRRELYESLITSHRSRSELGDILKGLKSPESFCTPLLAQAMSDKLGTPLDTVGVIFQHVRSTSSLLGLRKKLVLPIDRDLLSAACENFELNETLPGNYSNTSLIYIPESITGTVNEIVSIEPHEFAALCRKLDLGKQYQAHVQSLFQPASGINELRNKYVAHAKNSFEVQRHIALMKKTVSTEMHQVLKAVKEQQPVKLGTNTLGYQALTMFDVTINGAMFIGPVGEHEDDDYRCVVYLPDDPLHPLKEYVSFKDFEVELSGRLRTTAFRKFFMRYIKLGERSAFLQALDKGLTSPASSPLPASSVYVSLSGADIQGDMFQEIFRQYTSQVMADTRLLVVPTDDEDEKTRLDRLETYKSIGLNLLLFGASFVPFVGHILLAVTVMQLLSEVYEGVASWSRGEQEQATDYLFDTVENLILMAAFAAGSAAVGTAYKTIRTSVFIERLRKVPGVDSRGRLWNPDLSGYQQSRRLPRTLAPDVRGLHWVGGQAYLPIDTSLYAVRPKPATDLWEVIPPVNSVGTYAPELETNDAGAWRHDSELPQEWDRLKLFRRFGYTREQLSDTAATQILAVCGIDDTLLRQAHVDRSRPPALLVDTVQRFRADAAVTDFIDQLKTPSSASLADPDLQLHLLTASSHWPVNSAIKVVNAAGRQVSFYGAATAVPGKTVSLNQDALHKGQLHTALLSALDNAQRQSLLGSNTQGATVQATALTTIIANQAESNKLALFERIHERTEVPGDARATVLMQKIAHLPSAIAEELVRHADTGEWSSLEAGNVPLRLAEEARRYMQLVHVSRAYEGLYLNAVGGSSTDRLVLDTLEQLPGWAGNARVQIEGSSSAHDEVAGIGLVQATEKVQVSVHPDRYSVSVGDSTPATTFQKRTREHYFKALWHGLSAQRKTALGVNLDDGGAALRQKITQLALTRRAAIAQLIDAQPSRSGYTSPMRLADRPITSFSPVLPVPLDIKSTHDVLVRRALELYPMHSPVKIHALVNALGGNLTVVLKKLEALRLQFQTIRQVLSHWVSRQTWHQPPEGSRQEVSRLSKERVAQAIIRCWRNEPVTTESGEKLLTTLTIDARPLGELPVIVADFSHVDRLVMDGVGASAGLNAFLQNFKNLRSLSLRGNQLTRLPLALGAMSRLVHLDLSDNLIQLTTESVTQLAGMTSLQSLNLAFNPHLTRAPDVSRLQHLEHLNLQGTGIKTWPSGASSLPRLREFDLRDNQIETLPEEVFRAHAVPNKSTNLHGNPLSADALKKVAAHQQKTGVSLGVIASEYRRSTVYTPVEAQSSAWLAGPGSTETLRKRELWDSLRAYPDSRGFFNVLARLSETADYTHLFNHFSQRIWNVLEVAAEDERMRRRLFRLAEVGRFSVDGYSALFSEMEIQVLFYRAMTAALAGAASVEQQLITLLRGLFRLHEVEGFALADINARTGPQSRSYEHALEISLAYRVGLAERLGLPGQPRTRVSALNVEVAPAALERAFQKVLSTERTSALLEWTITQQFWVEYLEESHPDRFLAVADRSAREFAQVEGQAELSRAVATERLNAIFDNFKNERRALLRQLTGAALTRHPAAPVPSSSAHSGASR</sequence>
<dbReference type="InterPro" id="IPR032675">
    <property type="entry name" value="LRR_dom_sf"/>
</dbReference>
<dbReference type="PROSITE" id="PS52053">
    <property type="entry name" value="NEL"/>
    <property type="match status" value="1"/>
</dbReference>
<evidence type="ECO:0000256" key="2">
    <source>
        <dbReference type="ARBA" id="ARBA00012483"/>
    </source>
</evidence>
<organism evidence="8 9">
    <name type="scientific">Pseudomonas fluorescens NCIMB 11764</name>
    <dbReference type="NCBI Taxonomy" id="1221522"/>
    <lineage>
        <taxon>Bacteria</taxon>
        <taxon>Pseudomonadati</taxon>
        <taxon>Pseudomonadota</taxon>
        <taxon>Gammaproteobacteria</taxon>
        <taxon>Pseudomonadales</taxon>
        <taxon>Pseudomonadaceae</taxon>
        <taxon>Pseudomonas</taxon>
    </lineage>
</organism>
<dbReference type="Pfam" id="PF20178">
    <property type="entry name" value="ToxA_N"/>
    <property type="match status" value="1"/>
</dbReference>
<keyword evidence="6" id="KW-1035">Host cytoplasm</keyword>